<gene>
    <name evidence="8" type="primary">adk_2</name>
    <name evidence="5" type="synonym">adk</name>
    <name evidence="8" type="ORF">Pla175_47100</name>
</gene>
<feature type="binding site" evidence="5">
    <location>
        <position position="129"/>
    </location>
    <ligand>
        <name>AMP</name>
        <dbReference type="ChEBI" id="CHEBI:456215"/>
    </ligand>
</feature>
<dbReference type="PROSITE" id="PS00113">
    <property type="entry name" value="ADENYLATE_KINASE"/>
    <property type="match status" value="1"/>
</dbReference>
<reference evidence="8 9" key="1">
    <citation type="submission" date="2019-02" db="EMBL/GenBank/DDBJ databases">
        <title>Deep-cultivation of Planctomycetes and their phenomic and genomic characterization uncovers novel biology.</title>
        <authorList>
            <person name="Wiegand S."/>
            <person name="Jogler M."/>
            <person name="Boedeker C."/>
            <person name="Pinto D."/>
            <person name="Vollmers J."/>
            <person name="Rivas-Marin E."/>
            <person name="Kohn T."/>
            <person name="Peeters S.H."/>
            <person name="Heuer A."/>
            <person name="Rast P."/>
            <person name="Oberbeckmann S."/>
            <person name="Bunk B."/>
            <person name="Jeske O."/>
            <person name="Meyerdierks A."/>
            <person name="Storesund J.E."/>
            <person name="Kallscheuer N."/>
            <person name="Luecker S."/>
            <person name="Lage O.M."/>
            <person name="Pohl T."/>
            <person name="Merkel B.J."/>
            <person name="Hornburger P."/>
            <person name="Mueller R.-W."/>
            <person name="Bruemmer F."/>
            <person name="Labrenz M."/>
            <person name="Spormann A.M."/>
            <person name="Op den Camp H."/>
            <person name="Overmann J."/>
            <person name="Amann R."/>
            <person name="Jetten M.S.M."/>
            <person name="Mascher T."/>
            <person name="Medema M.H."/>
            <person name="Devos D.P."/>
            <person name="Kaster A.-K."/>
            <person name="Ovreas L."/>
            <person name="Rohde M."/>
            <person name="Galperin M.Y."/>
            <person name="Jogler C."/>
        </authorList>
    </citation>
    <scope>NUCLEOTIDE SEQUENCE [LARGE SCALE GENOMIC DNA]</scope>
    <source>
        <strain evidence="8 9">Pla175</strain>
    </source>
</reference>
<dbReference type="NCBIfam" id="NF011100">
    <property type="entry name" value="PRK14527.1"/>
    <property type="match status" value="1"/>
</dbReference>
<dbReference type="GO" id="GO:0005737">
    <property type="term" value="C:cytoplasm"/>
    <property type="evidence" value="ECO:0007669"/>
    <property type="project" value="UniProtKB-SubCell"/>
</dbReference>
<organism evidence="8 9">
    <name type="scientific">Pirellulimonas nuda</name>
    <dbReference type="NCBI Taxonomy" id="2528009"/>
    <lineage>
        <taxon>Bacteria</taxon>
        <taxon>Pseudomonadati</taxon>
        <taxon>Planctomycetota</taxon>
        <taxon>Planctomycetia</taxon>
        <taxon>Pirellulales</taxon>
        <taxon>Lacipirellulaceae</taxon>
        <taxon>Pirellulimonas</taxon>
    </lineage>
</organism>
<accession>A0A518DII4</accession>
<feature type="binding site" evidence="5">
    <location>
        <begin position="10"/>
        <end position="15"/>
    </location>
    <ligand>
        <name>ATP</name>
        <dbReference type="ChEBI" id="CHEBI:30616"/>
    </ligand>
</feature>
<dbReference type="OrthoDB" id="9805030at2"/>
<dbReference type="GO" id="GO:0044209">
    <property type="term" value="P:AMP salvage"/>
    <property type="evidence" value="ECO:0007669"/>
    <property type="project" value="UniProtKB-UniRule"/>
</dbReference>
<dbReference type="Proteomes" id="UP000317429">
    <property type="component" value="Chromosome"/>
</dbReference>
<dbReference type="PRINTS" id="PR00094">
    <property type="entry name" value="ADENYLTKNASE"/>
</dbReference>
<comment type="catalytic activity">
    <reaction evidence="5 7">
        <text>AMP + ATP = 2 ADP</text>
        <dbReference type="Rhea" id="RHEA:12973"/>
        <dbReference type="ChEBI" id="CHEBI:30616"/>
        <dbReference type="ChEBI" id="CHEBI:456215"/>
        <dbReference type="ChEBI" id="CHEBI:456216"/>
        <dbReference type="EC" id="2.7.4.3"/>
    </reaction>
</comment>
<dbReference type="RefSeq" id="WP_145291256.1">
    <property type="nucleotide sequence ID" value="NZ_CP036291.1"/>
</dbReference>
<comment type="function">
    <text evidence="5">Catalyzes the reversible transfer of the terminal phosphate group between ATP and AMP. Plays an important role in cellular energy homeostasis and in adenine nucleotide metabolism.</text>
</comment>
<feature type="binding site" evidence="5">
    <location>
        <position position="92"/>
    </location>
    <ligand>
        <name>AMP</name>
        <dbReference type="ChEBI" id="CHEBI:456215"/>
    </ligand>
</feature>
<keyword evidence="5" id="KW-0963">Cytoplasm</keyword>
<feature type="binding site" evidence="5">
    <location>
        <position position="127"/>
    </location>
    <ligand>
        <name>ATP</name>
        <dbReference type="ChEBI" id="CHEBI:30616"/>
    </ligand>
</feature>
<evidence type="ECO:0000313" key="9">
    <source>
        <dbReference type="Proteomes" id="UP000317429"/>
    </source>
</evidence>
<feature type="binding site" evidence="5">
    <location>
        <position position="31"/>
    </location>
    <ligand>
        <name>AMP</name>
        <dbReference type="ChEBI" id="CHEBI:456215"/>
    </ligand>
</feature>
<feature type="binding site" evidence="5">
    <location>
        <position position="140"/>
    </location>
    <ligand>
        <name>AMP</name>
        <dbReference type="ChEBI" id="CHEBI:456215"/>
    </ligand>
</feature>
<sequence length="193" mass="21431">MRIVFIGPPGAGKGTQSLKLAESLGVRRLSTGEVLRESRAAGEPLGQAAAEFLDRGELVPDDVVVRLVAERLERADCRRGYLFDGFPRTIEQARQLDLLLESRQAPLDAALEFVIPEDELFQRLSKRGRSDDSEETIRQRLRVYAALTDPLAEYYQSRGLLHRIDAVGTQQEVYARLTGALSTVKPADSDPKP</sequence>
<proteinExistence type="inferred from homology"/>
<comment type="pathway">
    <text evidence="5">Purine metabolism; AMP biosynthesis via salvage pathway; AMP from ADP: step 1/1.</text>
</comment>
<comment type="similarity">
    <text evidence="5 6">Belongs to the adenylate kinase family.</text>
</comment>
<dbReference type="SUPFAM" id="SSF52540">
    <property type="entry name" value="P-loop containing nucleoside triphosphate hydrolases"/>
    <property type="match status" value="1"/>
</dbReference>
<feature type="binding site" evidence="5">
    <location>
        <begin position="57"/>
        <end position="59"/>
    </location>
    <ligand>
        <name>AMP</name>
        <dbReference type="ChEBI" id="CHEBI:456215"/>
    </ligand>
</feature>
<dbReference type="NCBIfam" id="NF011105">
    <property type="entry name" value="PRK14532.1"/>
    <property type="match status" value="1"/>
</dbReference>
<dbReference type="Gene3D" id="3.40.50.300">
    <property type="entry name" value="P-loop containing nucleotide triphosphate hydrolases"/>
    <property type="match status" value="1"/>
</dbReference>
<evidence type="ECO:0000256" key="1">
    <source>
        <dbReference type="ARBA" id="ARBA00022679"/>
    </source>
</evidence>
<dbReference type="NCBIfam" id="NF011104">
    <property type="entry name" value="PRK14531.1"/>
    <property type="match status" value="1"/>
</dbReference>
<comment type="domain">
    <text evidence="5">Consists of three domains, a large central CORE domain and two small peripheral domains, NMPbind and LID, which undergo movements during catalysis. The LID domain closes over the site of phosphoryl transfer upon ATP binding. Assembling and dissambling the active center during each catalytic cycle provides an effective means to prevent ATP hydrolysis.</text>
</comment>
<evidence type="ECO:0000256" key="4">
    <source>
        <dbReference type="ARBA" id="ARBA00022777"/>
    </source>
</evidence>
<feature type="binding site" evidence="5">
    <location>
        <position position="36"/>
    </location>
    <ligand>
        <name>AMP</name>
        <dbReference type="ChEBI" id="CHEBI:456215"/>
    </ligand>
</feature>
<feature type="binding site" evidence="5">
    <location>
        <position position="168"/>
    </location>
    <ligand>
        <name>ATP</name>
        <dbReference type="ChEBI" id="CHEBI:30616"/>
    </ligand>
</feature>
<keyword evidence="9" id="KW-1185">Reference proteome</keyword>
<name>A0A518DII4_9BACT</name>
<dbReference type="GO" id="GO:0005524">
    <property type="term" value="F:ATP binding"/>
    <property type="evidence" value="ECO:0007669"/>
    <property type="project" value="UniProtKB-UniRule"/>
</dbReference>
<dbReference type="AlphaFoldDB" id="A0A518DII4"/>
<dbReference type="Pfam" id="PF00406">
    <property type="entry name" value="ADK"/>
    <property type="match status" value="1"/>
</dbReference>
<dbReference type="InterPro" id="IPR000850">
    <property type="entry name" value="Adenylat/UMP-CMP_kin"/>
</dbReference>
<dbReference type="KEGG" id="pnd:Pla175_47100"/>
<evidence type="ECO:0000313" key="8">
    <source>
        <dbReference type="EMBL" id="QDU91289.1"/>
    </source>
</evidence>
<dbReference type="NCBIfam" id="NF001381">
    <property type="entry name" value="PRK00279.1-3"/>
    <property type="match status" value="1"/>
</dbReference>
<feature type="binding site" evidence="5">
    <location>
        <begin position="85"/>
        <end position="88"/>
    </location>
    <ligand>
        <name>AMP</name>
        <dbReference type="ChEBI" id="CHEBI:456215"/>
    </ligand>
</feature>
<dbReference type="EC" id="2.7.4.3" evidence="5 7"/>
<evidence type="ECO:0000256" key="5">
    <source>
        <dbReference type="HAMAP-Rule" id="MF_00235"/>
    </source>
</evidence>
<comment type="subunit">
    <text evidence="5 7">Monomer.</text>
</comment>
<comment type="caution">
    <text evidence="5">Lacks conserved residue(s) required for the propagation of feature annotation.</text>
</comment>
<dbReference type="HAMAP" id="MF_00235">
    <property type="entry name" value="Adenylate_kinase_Adk"/>
    <property type="match status" value="1"/>
</dbReference>
<dbReference type="InterPro" id="IPR033690">
    <property type="entry name" value="Adenylat_kinase_CS"/>
</dbReference>
<keyword evidence="4 5" id="KW-0418">Kinase</keyword>
<dbReference type="UniPathway" id="UPA00588">
    <property type="reaction ID" value="UER00649"/>
</dbReference>
<dbReference type="CDD" id="cd01428">
    <property type="entry name" value="ADK"/>
    <property type="match status" value="1"/>
</dbReference>
<keyword evidence="2 5" id="KW-0545">Nucleotide biosynthesis</keyword>
<dbReference type="GO" id="GO:0004017">
    <property type="term" value="F:AMP kinase activity"/>
    <property type="evidence" value="ECO:0007669"/>
    <property type="project" value="UniProtKB-UniRule"/>
</dbReference>
<keyword evidence="3 5" id="KW-0547">Nucleotide-binding</keyword>
<evidence type="ECO:0000256" key="7">
    <source>
        <dbReference type="RuleBase" id="RU003331"/>
    </source>
</evidence>
<evidence type="ECO:0000256" key="2">
    <source>
        <dbReference type="ARBA" id="ARBA00022727"/>
    </source>
</evidence>
<dbReference type="InterPro" id="IPR027417">
    <property type="entry name" value="P-loop_NTPase"/>
</dbReference>
<evidence type="ECO:0000256" key="3">
    <source>
        <dbReference type="ARBA" id="ARBA00022741"/>
    </source>
</evidence>
<keyword evidence="5 7" id="KW-0067">ATP-binding</keyword>
<comment type="subcellular location">
    <subcellularLocation>
        <location evidence="5 7">Cytoplasm</location>
    </subcellularLocation>
</comment>
<evidence type="ECO:0000256" key="6">
    <source>
        <dbReference type="RuleBase" id="RU003330"/>
    </source>
</evidence>
<dbReference type="EMBL" id="CP036291">
    <property type="protein sequence ID" value="QDU91289.1"/>
    <property type="molecule type" value="Genomic_DNA"/>
</dbReference>
<dbReference type="PANTHER" id="PTHR23359">
    <property type="entry name" value="NUCLEOTIDE KINASE"/>
    <property type="match status" value="1"/>
</dbReference>
<protein>
    <recommendedName>
        <fullName evidence="5 7">Adenylate kinase</fullName>
        <shortName evidence="5">AK</shortName>
        <ecNumber evidence="5 7">2.7.4.3</ecNumber>
    </recommendedName>
    <alternativeName>
        <fullName evidence="5">ATP-AMP transphosphorylase</fullName>
    </alternativeName>
    <alternativeName>
        <fullName evidence="5">ATP:AMP phosphotransferase</fullName>
    </alternativeName>
    <alternativeName>
        <fullName evidence="5">Adenylate monophosphate kinase</fullName>
    </alternativeName>
</protein>
<keyword evidence="1 5" id="KW-0808">Transferase</keyword>
<feature type="region of interest" description="NMP" evidence="5">
    <location>
        <begin position="30"/>
        <end position="59"/>
    </location>
</feature>